<organism evidence="3 4">
    <name type="scientific">Turnera subulata</name>
    <dbReference type="NCBI Taxonomy" id="218843"/>
    <lineage>
        <taxon>Eukaryota</taxon>
        <taxon>Viridiplantae</taxon>
        <taxon>Streptophyta</taxon>
        <taxon>Embryophyta</taxon>
        <taxon>Tracheophyta</taxon>
        <taxon>Spermatophyta</taxon>
        <taxon>Magnoliopsida</taxon>
        <taxon>eudicotyledons</taxon>
        <taxon>Gunneridae</taxon>
        <taxon>Pentapetalae</taxon>
        <taxon>rosids</taxon>
        <taxon>fabids</taxon>
        <taxon>Malpighiales</taxon>
        <taxon>Passifloraceae</taxon>
        <taxon>Turnera</taxon>
    </lineage>
</organism>
<keyword evidence="1" id="KW-0175">Coiled coil</keyword>
<reference evidence="3" key="1">
    <citation type="submission" date="2022-02" db="EMBL/GenBank/DDBJ databases">
        <authorList>
            <person name="Henning P.M."/>
            <person name="McCubbin A.G."/>
            <person name="Shore J.S."/>
        </authorList>
    </citation>
    <scope>NUCLEOTIDE SEQUENCE</scope>
    <source>
        <strain evidence="3">F60SS</strain>
        <tissue evidence="3">Leaves</tissue>
    </source>
</reference>
<comment type="caution">
    <text evidence="3">The sequence shown here is derived from an EMBL/GenBank/DDBJ whole genome shotgun (WGS) entry which is preliminary data.</text>
</comment>
<evidence type="ECO:0000313" key="4">
    <source>
        <dbReference type="Proteomes" id="UP001141552"/>
    </source>
</evidence>
<dbReference type="Proteomes" id="UP001141552">
    <property type="component" value="Unassembled WGS sequence"/>
</dbReference>
<reference evidence="3" key="2">
    <citation type="journal article" date="2023" name="Plants (Basel)">
        <title>Annotation of the Turnera subulata (Passifloraceae) Draft Genome Reveals the S-Locus Evolved after the Divergence of Turneroideae from Passifloroideae in a Stepwise Manner.</title>
        <authorList>
            <person name="Henning P.M."/>
            <person name="Roalson E.H."/>
            <person name="Mir W."/>
            <person name="McCubbin A.G."/>
            <person name="Shore J.S."/>
        </authorList>
    </citation>
    <scope>NUCLEOTIDE SEQUENCE</scope>
    <source>
        <strain evidence="3">F60SS</strain>
    </source>
</reference>
<feature type="coiled-coil region" evidence="1">
    <location>
        <begin position="85"/>
        <end position="123"/>
    </location>
</feature>
<dbReference type="AlphaFoldDB" id="A0A9Q0G6R1"/>
<sequence>MAGCRKLAVAAIHDHFYRPLWGSSLQMIFHCLIHEIRVRDYEEKSRLRRLREHLCTNKPSLEDLEELRGLLRESQRTGYFEQQLIQAALDEVGEEERKIIEYRRRIDEAKKAAEENARQAKEAPRPSEPFRVDPALLEFAEKQRQASPGRRVKFDWKQKANRSSFKSVAEWWSLRRRRKAWEEGVLGGTAAAAPVRARRETREGDGMVTPPPIDPTVSLTVIILHRIHSGVNNDGGLELKVDDDFCLVTESSSNGRRRARRKAAVLLILPLLGRR</sequence>
<accession>A0A9Q0G6R1</accession>
<feature type="region of interest" description="Disordered" evidence="2">
    <location>
        <begin position="192"/>
        <end position="211"/>
    </location>
</feature>
<protein>
    <submittedName>
        <fullName evidence="3">Uncharacterized protein</fullName>
    </submittedName>
</protein>
<dbReference type="EMBL" id="JAKUCV010002230">
    <property type="protein sequence ID" value="KAJ4843455.1"/>
    <property type="molecule type" value="Genomic_DNA"/>
</dbReference>
<keyword evidence="4" id="KW-1185">Reference proteome</keyword>
<proteinExistence type="predicted"/>
<name>A0A9Q0G6R1_9ROSI</name>
<evidence type="ECO:0000256" key="2">
    <source>
        <dbReference type="SAM" id="MobiDB-lite"/>
    </source>
</evidence>
<evidence type="ECO:0000256" key="1">
    <source>
        <dbReference type="SAM" id="Coils"/>
    </source>
</evidence>
<gene>
    <name evidence="3" type="ORF">Tsubulata_041687</name>
</gene>
<evidence type="ECO:0000313" key="3">
    <source>
        <dbReference type="EMBL" id="KAJ4843455.1"/>
    </source>
</evidence>